<dbReference type="Proteomes" id="UP000322981">
    <property type="component" value="Unassembled WGS sequence"/>
</dbReference>
<dbReference type="PANTHER" id="PTHR43514">
    <property type="entry name" value="ABC TRANSPORTER I FAMILY MEMBER 10"/>
    <property type="match status" value="1"/>
</dbReference>
<dbReference type="InterPro" id="IPR003593">
    <property type="entry name" value="AAA+_ATPase"/>
</dbReference>
<dbReference type="SUPFAM" id="SSF52540">
    <property type="entry name" value="P-loop containing nucleoside triphosphate hydrolases"/>
    <property type="match status" value="1"/>
</dbReference>
<dbReference type="GO" id="GO:0140359">
    <property type="term" value="F:ABC-type transporter activity"/>
    <property type="evidence" value="ECO:0007669"/>
    <property type="project" value="InterPro"/>
</dbReference>
<evidence type="ECO:0000256" key="7">
    <source>
        <dbReference type="ARBA" id="ARBA00022967"/>
    </source>
</evidence>
<dbReference type="AlphaFoldDB" id="A0A5M8FEF7"/>
<dbReference type="GO" id="GO:0016020">
    <property type="term" value="C:membrane"/>
    <property type="evidence" value="ECO:0007669"/>
    <property type="project" value="InterPro"/>
</dbReference>
<reference evidence="12 13" key="1">
    <citation type="submission" date="2019-09" db="EMBL/GenBank/DDBJ databases">
        <title>Whole-genome sequence of the purple sulfur bacterium Thiohalocapsa marina DSM 19078.</title>
        <authorList>
            <person name="Kyndt J.A."/>
            <person name="Meyer T.E."/>
        </authorList>
    </citation>
    <scope>NUCLEOTIDE SEQUENCE [LARGE SCALE GENOMIC DNA]</scope>
    <source>
        <strain evidence="12 13">DSM 19078</strain>
    </source>
</reference>
<keyword evidence="1" id="KW-0813">Transport</keyword>
<evidence type="ECO:0000259" key="10">
    <source>
        <dbReference type="PROSITE" id="PS50893"/>
    </source>
</evidence>
<sequence>MLDVHVRLAWPGFSLEVDEQLPARGVTALFGHSGSGKTTLLRCIAGLERAGQGRLSFNGEVWQDAETWVPTHRRPIGYVFQEASLFPHLSVLGNLRYGQKRSRRANPGARDTRFRLEQAVELLGIDHLLERRPAALSGGERQRVGMARALAVSPRLLLMDEPLAALDLARKQEVLPYLERLHDELEIPIIYVSHAPDEVARLADHLVVMDGGRVRRAGPLNAVLSMLDLPIRLGEDAGVVLDATVVERDERWHLLRLCCGDASLWVRDTGAALGDHVRVRILARDVSIARAHTEGSSILNSLPARVESIGDEDHPALALVRLDFGGGTLLARVTRRSAAQLELAPGDAVWIQIKAAALL</sequence>
<dbReference type="GO" id="GO:0015098">
    <property type="term" value="F:molybdate ion transmembrane transporter activity"/>
    <property type="evidence" value="ECO:0007669"/>
    <property type="project" value="InterPro"/>
</dbReference>
<gene>
    <name evidence="12" type="primary">modC</name>
    <name evidence="12" type="ORF">F2Q65_16685</name>
</gene>
<dbReference type="OrthoDB" id="9802264at2"/>
<dbReference type="EMBL" id="VWXX01000037">
    <property type="protein sequence ID" value="KAA6183057.1"/>
    <property type="molecule type" value="Genomic_DNA"/>
</dbReference>
<keyword evidence="13" id="KW-1185">Reference proteome</keyword>
<dbReference type="Gene3D" id="3.40.50.300">
    <property type="entry name" value="P-loop containing nucleotide triphosphate hydrolases"/>
    <property type="match status" value="1"/>
</dbReference>
<keyword evidence="6 12" id="KW-0067">ATP-binding</keyword>
<evidence type="ECO:0000256" key="2">
    <source>
        <dbReference type="ARBA" id="ARBA00022475"/>
    </source>
</evidence>
<keyword evidence="3 9" id="KW-0500">Molybdenum</keyword>
<dbReference type="InterPro" id="IPR005116">
    <property type="entry name" value="Transp-assoc_OB_typ1"/>
</dbReference>
<organism evidence="12 13">
    <name type="scientific">Thiohalocapsa marina</name>
    <dbReference type="NCBI Taxonomy" id="424902"/>
    <lineage>
        <taxon>Bacteria</taxon>
        <taxon>Pseudomonadati</taxon>
        <taxon>Pseudomonadota</taxon>
        <taxon>Gammaproteobacteria</taxon>
        <taxon>Chromatiales</taxon>
        <taxon>Chromatiaceae</taxon>
        <taxon>Thiohalocapsa</taxon>
    </lineage>
</organism>
<dbReference type="InterPro" id="IPR011868">
    <property type="entry name" value="ModC_ABC_ATP-bd"/>
</dbReference>
<dbReference type="SMART" id="SM00382">
    <property type="entry name" value="AAA"/>
    <property type="match status" value="1"/>
</dbReference>
<keyword evidence="4" id="KW-0997">Cell inner membrane</keyword>
<evidence type="ECO:0000256" key="6">
    <source>
        <dbReference type="ARBA" id="ARBA00022840"/>
    </source>
</evidence>
<feature type="domain" description="ABC transporter" evidence="10">
    <location>
        <begin position="1"/>
        <end position="236"/>
    </location>
</feature>
<dbReference type="InterPro" id="IPR027417">
    <property type="entry name" value="P-loop_NTPase"/>
</dbReference>
<dbReference type="Pfam" id="PF03459">
    <property type="entry name" value="TOBE"/>
    <property type="match status" value="1"/>
</dbReference>
<dbReference type="InterPro" id="IPR050334">
    <property type="entry name" value="Molybdenum_import_ModC"/>
</dbReference>
<dbReference type="PANTHER" id="PTHR43514:SF10">
    <property type="entry name" value="MOLYBDENUM IMPORT ATP-BINDING PROTEIN MODC 2"/>
    <property type="match status" value="1"/>
</dbReference>
<dbReference type="InterPro" id="IPR004606">
    <property type="entry name" value="Mop_domain"/>
</dbReference>
<evidence type="ECO:0000313" key="13">
    <source>
        <dbReference type="Proteomes" id="UP000322981"/>
    </source>
</evidence>
<evidence type="ECO:0000256" key="8">
    <source>
        <dbReference type="ARBA" id="ARBA00023136"/>
    </source>
</evidence>
<comment type="caution">
    <text evidence="12">The sequence shown here is derived from an EMBL/GenBank/DDBJ whole genome shotgun (WGS) entry which is preliminary data.</text>
</comment>
<evidence type="ECO:0000256" key="5">
    <source>
        <dbReference type="ARBA" id="ARBA00022741"/>
    </source>
</evidence>
<dbReference type="InterPro" id="IPR003439">
    <property type="entry name" value="ABC_transporter-like_ATP-bd"/>
</dbReference>
<keyword evidence="5" id="KW-0547">Nucleotide-binding</keyword>
<evidence type="ECO:0000256" key="3">
    <source>
        <dbReference type="ARBA" id="ARBA00022505"/>
    </source>
</evidence>
<proteinExistence type="predicted"/>
<dbReference type="RefSeq" id="WP_150094541.1">
    <property type="nucleotide sequence ID" value="NZ_JBFUOH010000082.1"/>
</dbReference>
<dbReference type="GO" id="GO:0016887">
    <property type="term" value="F:ATP hydrolysis activity"/>
    <property type="evidence" value="ECO:0007669"/>
    <property type="project" value="InterPro"/>
</dbReference>
<evidence type="ECO:0000256" key="9">
    <source>
        <dbReference type="PROSITE-ProRule" id="PRU01213"/>
    </source>
</evidence>
<evidence type="ECO:0000259" key="11">
    <source>
        <dbReference type="PROSITE" id="PS51866"/>
    </source>
</evidence>
<protein>
    <submittedName>
        <fullName evidence="12">Molybdenum ABC transporter ATP-binding protein</fullName>
    </submittedName>
</protein>
<dbReference type="InterPro" id="IPR008995">
    <property type="entry name" value="Mo/tungstate-bd_C_term_dom"/>
</dbReference>
<evidence type="ECO:0000313" key="12">
    <source>
        <dbReference type="EMBL" id="KAA6183057.1"/>
    </source>
</evidence>
<dbReference type="InterPro" id="IPR017871">
    <property type="entry name" value="ABC_transporter-like_CS"/>
</dbReference>
<keyword evidence="7" id="KW-1278">Translocase</keyword>
<dbReference type="SUPFAM" id="SSF50331">
    <property type="entry name" value="MOP-like"/>
    <property type="match status" value="1"/>
</dbReference>
<dbReference type="Gene3D" id="2.40.50.100">
    <property type="match status" value="1"/>
</dbReference>
<keyword evidence="2" id="KW-1003">Cell membrane</keyword>
<dbReference type="NCBIfam" id="TIGR02142">
    <property type="entry name" value="modC_ABC"/>
    <property type="match status" value="1"/>
</dbReference>
<evidence type="ECO:0000256" key="1">
    <source>
        <dbReference type="ARBA" id="ARBA00022448"/>
    </source>
</evidence>
<dbReference type="PROSITE" id="PS50893">
    <property type="entry name" value="ABC_TRANSPORTER_2"/>
    <property type="match status" value="1"/>
</dbReference>
<evidence type="ECO:0000256" key="4">
    <source>
        <dbReference type="ARBA" id="ARBA00022519"/>
    </source>
</evidence>
<dbReference type="PROSITE" id="PS00211">
    <property type="entry name" value="ABC_TRANSPORTER_1"/>
    <property type="match status" value="1"/>
</dbReference>
<dbReference type="PROSITE" id="PS51866">
    <property type="entry name" value="MOP"/>
    <property type="match status" value="1"/>
</dbReference>
<dbReference type="GO" id="GO:0005524">
    <property type="term" value="F:ATP binding"/>
    <property type="evidence" value="ECO:0007669"/>
    <property type="project" value="UniProtKB-KW"/>
</dbReference>
<keyword evidence="8" id="KW-0472">Membrane</keyword>
<feature type="domain" description="Mop" evidence="11">
    <location>
        <begin position="295"/>
        <end position="359"/>
    </location>
</feature>
<name>A0A5M8FEF7_9GAMM</name>
<dbReference type="Pfam" id="PF00005">
    <property type="entry name" value="ABC_tran"/>
    <property type="match status" value="1"/>
</dbReference>
<accession>A0A5M8FEF7</accession>